<name>A0AA85J3A6_TRIRE</name>
<dbReference type="AlphaFoldDB" id="A0AA85J3A6"/>
<feature type="transmembrane region" description="Helical" evidence="1">
    <location>
        <begin position="92"/>
        <end position="113"/>
    </location>
</feature>
<evidence type="ECO:0000313" key="2">
    <source>
        <dbReference type="Proteomes" id="UP000050795"/>
    </source>
</evidence>
<dbReference type="Proteomes" id="UP000050795">
    <property type="component" value="Unassembled WGS sequence"/>
</dbReference>
<accession>A0AA85J3A6</accession>
<keyword evidence="1" id="KW-0812">Transmembrane</keyword>
<evidence type="ECO:0000256" key="1">
    <source>
        <dbReference type="SAM" id="Phobius"/>
    </source>
</evidence>
<dbReference type="WBParaSite" id="TREG1_127100.2">
    <property type="protein sequence ID" value="TREG1_127100.2"/>
    <property type="gene ID" value="TREG1_127100"/>
</dbReference>
<keyword evidence="1" id="KW-1133">Transmembrane helix</keyword>
<keyword evidence="1" id="KW-0472">Membrane</keyword>
<feature type="transmembrane region" description="Helical" evidence="1">
    <location>
        <begin position="145"/>
        <end position="163"/>
    </location>
</feature>
<evidence type="ECO:0000313" key="3">
    <source>
        <dbReference type="WBParaSite" id="TREG1_127100.2"/>
    </source>
</evidence>
<feature type="transmembrane region" description="Helical" evidence="1">
    <location>
        <begin position="119"/>
        <end position="138"/>
    </location>
</feature>
<keyword evidence="2" id="KW-1185">Reference proteome</keyword>
<reference evidence="3" key="2">
    <citation type="submission" date="2023-11" db="UniProtKB">
        <authorList>
            <consortium name="WormBaseParasite"/>
        </authorList>
    </citation>
    <scope>IDENTIFICATION</scope>
</reference>
<proteinExistence type="predicted"/>
<organism evidence="2 3">
    <name type="scientific">Trichobilharzia regenti</name>
    <name type="common">Nasal bird schistosome</name>
    <dbReference type="NCBI Taxonomy" id="157069"/>
    <lineage>
        <taxon>Eukaryota</taxon>
        <taxon>Metazoa</taxon>
        <taxon>Spiralia</taxon>
        <taxon>Lophotrochozoa</taxon>
        <taxon>Platyhelminthes</taxon>
        <taxon>Trematoda</taxon>
        <taxon>Digenea</taxon>
        <taxon>Strigeidida</taxon>
        <taxon>Schistosomatoidea</taxon>
        <taxon>Schistosomatidae</taxon>
        <taxon>Trichobilharzia</taxon>
    </lineage>
</organism>
<feature type="transmembrane region" description="Helical" evidence="1">
    <location>
        <begin position="60"/>
        <end position="80"/>
    </location>
</feature>
<sequence length="240" mass="27177">MAVLDTSSESEIFYTQRQQKLSGRNLSWFLIDLVLMILTTTVIVIVFSALSYFSEFLRKYYVAYITSSLGLFLILLLVFVGKIRSQSVAVRLLLGITTVLWSVSLAAMFGSIYLKKGMISLVVTIMLTTIIVVLALKLPPINERGFIVFLSISMTLAVIAIVLKFCDKFIGNCVMFICLSGRKLIIWWFASINTEFILAFVVWFLIISLFAETYMTLNSCNSKTNQRHTGDDDLYSFIQI</sequence>
<protein>
    <submittedName>
        <fullName evidence="3">Uncharacterized protein</fullName>
    </submittedName>
</protein>
<reference evidence="2" key="1">
    <citation type="submission" date="2022-06" db="EMBL/GenBank/DDBJ databases">
        <authorList>
            <person name="Berger JAMES D."/>
            <person name="Berger JAMES D."/>
        </authorList>
    </citation>
    <scope>NUCLEOTIDE SEQUENCE [LARGE SCALE GENOMIC DNA]</scope>
</reference>
<feature type="transmembrane region" description="Helical" evidence="1">
    <location>
        <begin position="26"/>
        <end position="54"/>
    </location>
</feature>